<evidence type="ECO:0000259" key="5">
    <source>
        <dbReference type="PROSITE" id="PS50008"/>
    </source>
</evidence>
<dbReference type="AlphaFoldDB" id="A0ABD7DB29"/>
<dbReference type="PROSITE" id="PS51900">
    <property type="entry name" value="CB"/>
    <property type="match status" value="1"/>
</dbReference>
<dbReference type="PANTHER" id="PTHR30349:SF41">
    <property type="entry name" value="INTEGRASE_RECOMBINASE PROTEIN MJ0367-RELATED"/>
    <property type="match status" value="1"/>
</dbReference>
<dbReference type="GO" id="GO:0006310">
    <property type="term" value="P:DNA recombination"/>
    <property type="evidence" value="ECO:0007669"/>
    <property type="project" value="UniProtKB-KW"/>
</dbReference>
<dbReference type="Proteomes" id="UP000623926">
    <property type="component" value="Chromosome"/>
</dbReference>
<organism evidence="8 9">
    <name type="scientific">Streptomyces californicus</name>
    <dbReference type="NCBI Taxonomy" id="67351"/>
    <lineage>
        <taxon>Bacteria</taxon>
        <taxon>Bacillati</taxon>
        <taxon>Actinomycetota</taxon>
        <taxon>Actinomycetes</taxon>
        <taxon>Kitasatosporales</taxon>
        <taxon>Streptomycetaceae</taxon>
        <taxon>Streptomyces</taxon>
    </lineage>
</organism>
<gene>
    <name evidence="8" type="ORF">I6J42_19520</name>
</gene>
<dbReference type="Pfam" id="PF00589">
    <property type="entry name" value="Phage_integrase"/>
    <property type="match status" value="1"/>
</dbReference>
<name>A0ABD7DB29_9ACTN</name>
<keyword evidence="2 4" id="KW-0238">DNA-binding</keyword>
<dbReference type="EMBL" id="CP070245">
    <property type="protein sequence ID" value="QRV38794.1"/>
    <property type="molecule type" value="Genomic_DNA"/>
</dbReference>
<dbReference type="PROSITE" id="PS50008">
    <property type="entry name" value="PIPLC_Y_DOMAIN"/>
    <property type="match status" value="1"/>
</dbReference>
<feature type="domain" description="Core-binding (CB)" evidence="7">
    <location>
        <begin position="1"/>
        <end position="78"/>
    </location>
</feature>
<protein>
    <submittedName>
        <fullName evidence="8">Tyrosine-type recombinase/integrase</fullName>
    </submittedName>
</protein>
<evidence type="ECO:0000259" key="7">
    <source>
        <dbReference type="PROSITE" id="PS51900"/>
    </source>
</evidence>
<dbReference type="InterPro" id="IPR001711">
    <property type="entry name" value="PLipase_C_Pinositol-sp_Y"/>
</dbReference>
<dbReference type="InterPro" id="IPR011010">
    <property type="entry name" value="DNA_brk_join_enz"/>
</dbReference>
<dbReference type="GO" id="GO:0003677">
    <property type="term" value="F:DNA binding"/>
    <property type="evidence" value="ECO:0007669"/>
    <property type="project" value="UniProtKB-UniRule"/>
</dbReference>
<evidence type="ECO:0000313" key="8">
    <source>
        <dbReference type="EMBL" id="QRV38794.1"/>
    </source>
</evidence>
<sequence length="340" mass="37867">MTFLHGADRSVNTIRVYAGRLALFLTWCAEHAVDWRTVTLASMARFRFWLEFTPGRRGKSRSGATVNATITAVVEYLRYCALHGVVAPEVANRLSQPRYLATPPTGFNTGERGQFRTVRAKAIKSREVEKPFEALSEEQVAAVVAGCRTARDRFLVVLMLATGIRIGEALGLRRQDMHFLPDSRALGCSVSGAHIHVRHRRDNENKALAKSRYPRVVPVDGPAVVEYVAYRADRDAVVEAEANDLVFVNLYQRPLGKAMTYQAAKGMFERQSRQCGFVVRPHMLRHTAATAWVRAGVPIDVVQQLMGHVSAASTAIYLHANEREKRDAVERVAARRAVTA</sequence>
<dbReference type="InterPro" id="IPR050090">
    <property type="entry name" value="Tyrosine_recombinase_XerCD"/>
</dbReference>
<dbReference type="SUPFAM" id="SSF56349">
    <property type="entry name" value="DNA breaking-rejoining enzymes"/>
    <property type="match status" value="1"/>
</dbReference>
<dbReference type="InterPro" id="IPR010998">
    <property type="entry name" value="Integrase_recombinase_N"/>
</dbReference>
<dbReference type="Gene3D" id="1.10.150.130">
    <property type="match status" value="1"/>
</dbReference>
<dbReference type="InterPro" id="IPR013762">
    <property type="entry name" value="Integrase-like_cat_sf"/>
</dbReference>
<dbReference type="InterPro" id="IPR002104">
    <property type="entry name" value="Integrase_catalytic"/>
</dbReference>
<accession>A0ABD7DB29</accession>
<evidence type="ECO:0000256" key="1">
    <source>
        <dbReference type="ARBA" id="ARBA00008857"/>
    </source>
</evidence>
<dbReference type="PANTHER" id="PTHR30349">
    <property type="entry name" value="PHAGE INTEGRASE-RELATED"/>
    <property type="match status" value="1"/>
</dbReference>
<feature type="domain" description="Tyr recombinase" evidence="6">
    <location>
        <begin position="130"/>
        <end position="330"/>
    </location>
</feature>
<dbReference type="PROSITE" id="PS51898">
    <property type="entry name" value="TYR_RECOMBINASE"/>
    <property type="match status" value="1"/>
</dbReference>
<feature type="domain" description="PI-PLC Y-box" evidence="5">
    <location>
        <begin position="262"/>
        <end position="285"/>
    </location>
</feature>
<evidence type="ECO:0000313" key="9">
    <source>
        <dbReference type="Proteomes" id="UP000623926"/>
    </source>
</evidence>
<reference evidence="8 9" key="1">
    <citation type="submission" date="2021-02" db="EMBL/GenBank/DDBJ databases">
        <title>FDA dAtabase for Regulatory Grade micrObial Sequences (FDA-ARGOS): Supporting development and validation of Infectious Disease Dx tests.</title>
        <authorList>
            <person name="Sproer C."/>
            <person name="Gronow S."/>
            <person name="Severitt S."/>
            <person name="Schroder I."/>
            <person name="Tallon L."/>
            <person name="Sadzewicz L."/>
            <person name="Zhao X."/>
            <person name="Boylan J."/>
            <person name="Ott S."/>
            <person name="Bowen H."/>
            <person name="Vavikolanu K."/>
            <person name="Mehta A."/>
            <person name="Aluvathingal J."/>
            <person name="Nadendla S."/>
            <person name="Lowell S."/>
            <person name="Myers T."/>
            <person name="Yan Y."/>
            <person name="Sichtig H."/>
        </authorList>
    </citation>
    <scope>NUCLEOTIDE SEQUENCE [LARGE SCALE GENOMIC DNA]</scope>
    <source>
        <strain evidence="8 9">FDAARGOS_1212</strain>
    </source>
</reference>
<evidence type="ECO:0000256" key="3">
    <source>
        <dbReference type="ARBA" id="ARBA00023172"/>
    </source>
</evidence>
<dbReference type="InterPro" id="IPR044068">
    <property type="entry name" value="CB"/>
</dbReference>
<dbReference type="Gene3D" id="1.10.443.10">
    <property type="entry name" value="Intergrase catalytic core"/>
    <property type="match status" value="1"/>
</dbReference>
<evidence type="ECO:0000256" key="4">
    <source>
        <dbReference type="PROSITE-ProRule" id="PRU01248"/>
    </source>
</evidence>
<proteinExistence type="inferred from homology"/>
<keyword evidence="3" id="KW-0233">DNA recombination</keyword>
<evidence type="ECO:0000256" key="2">
    <source>
        <dbReference type="ARBA" id="ARBA00023125"/>
    </source>
</evidence>
<comment type="similarity">
    <text evidence="1">Belongs to the 'phage' integrase family.</text>
</comment>
<evidence type="ECO:0000259" key="6">
    <source>
        <dbReference type="PROSITE" id="PS51898"/>
    </source>
</evidence>